<sequence>MTKLNLPPSAISLFITKLNNEIDLNVQSSETLMTGTIVQVNSNKILIDFKLKSLVEISITNGIHILSNMYLINRKSYLGTNKNSKSPLSKLKKDLNIWLANKLVVGEIIQLNLNMIDSSKNLIIPDLKATINLIKSTQLFHELDRIKQKDLRIKGVIINSIKGGFSVAIGNLIAFLPSKELTKLPTRKPFANFMNVAMYFHIAKINFDRKNIILKRA</sequence>
<reference evidence="1" key="1">
    <citation type="submission" date="2019-06" db="EMBL/GenBank/DDBJ databases">
        <authorList>
            <person name="Wideman J.G."/>
            <person name="Richards T.A."/>
        </authorList>
    </citation>
    <scope>NUCLEOTIDE SEQUENCE</scope>
</reference>
<dbReference type="EMBL" id="MN082145">
    <property type="protein sequence ID" value="QFP99071.1"/>
    <property type="molecule type" value="Genomic_DNA"/>
</dbReference>
<keyword evidence="1" id="KW-0496">Mitochondrion</keyword>
<protein>
    <submittedName>
        <fullName evidence="1">Ribosomal protein S1</fullName>
    </submittedName>
</protein>
<keyword evidence="1" id="KW-0689">Ribosomal protein</keyword>
<geneLocation type="mitochondrion" evidence="1"/>
<dbReference type="GO" id="GO:0005840">
    <property type="term" value="C:ribosome"/>
    <property type="evidence" value="ECO:0007669"/>
    <property type="project" value="UniProtKB-KW"/>
</dbReference>
<accession>A0A5P8DJX5</accession>
<gene>
    <name evidence="1" type="primary">rps1</name>
</gene>
<name>A0A5P8DJX5_9EUKA</name>
<keyword evidence="1" id="KW-0687">Ribonucleoprotein</keyword>
<organism evidence="1">
    <name type="scientific">Telonemida sp</name>
    <dbReference type="NCBI Taxonomy" id="2652706"/>
    <lineage>
        <taxon>Eukaryota</taxon>
        <taxon>Eukaryota incertae sedis</taxon>
        <taxon>Telonemia</taxon>
        <taxon>Telonemida</taxon>
    </lineage>
</organism>
<proteinExistence type="predicted"/>
<evidence type="ECO:0000313" key="1">
    <source>
        <dbReference type="EMBL" id="QFP99071.1"/>
    </source>
</evidence>
<dbReference type="AlphaFoldDB" id="A0A5P8DJX5"/>